<organism evidence="2 3">
    <name type="scientific">Rhodopseudomonas palustris</name>
    <dbReference type="NCBI Taxonomy" id="1076"/>
    <lineage>
        <taxon>Bacteria</taxon>
        <taxon>Pseudomonadati</taxon>
        <taxon>Pseudomonadota</taxon>
        <taxon>Alphaproteobacteria</taxon>
        <taxon>Hyphomicrobiales</taxon>
        <taxon>Nitrobacteraceae</taxon>
        <taxon>Rhodopseudomonas</taxon>
    </lineage>
</organism>
<dbReference type="Proteomes" id="UP000032515">
    <property type="component" value="Unassembled WGS sequence"/>
</dbReference>
<evidence type="ECO:0000313" key="2">
    <source>
        <dbReference type="EMBL" id="KIZ34007.1"/>
    </source>
</evidence>
<gene>
    <name evidence="2" type="ORF">OO17_27545</name>
</gene>
<dbReference type="RefSeq" id="WP_044418021.1">
    <property type="nucleotide sequence ID" value="NZ_JXXE01000704.1"/>
</dbReference>
<dbReference type="AlphaFoldDB" id="A0A0D7E319"/>
<dbReference type="PATRIC" id="fig|1076.23.peg.2119"/>
<accession>A0A0D7E319</accession>
<evidence type="ECO:0000256" key="1">
    <source>
        <dbReference type="SAM" id="Phobius"/>
    </source>
</evidence>
<protein>
    <recommendedName>
        <fullName evidence="4">Transmembrane protein</fullName>
    </recommendedName>
</protein>
<evidence type="ECO:0008006" key="4">
    <source>
        <dbReference type="Google" id="ProtNLM"/>
    </source>
</evidence>
<keyword evidence="1" id="KW-0472">Membrane</keyword>
<comment type="caution">
    <text evidence="2">The sequence shown here is derived from an EMBL/GenBank/DDBJ whole genome shotgun (WGS) entry which is preliminary data.</text>
</comment>
<feature type="transmembrane region" description="Helical" evidence="1">
    <location>
        <begin position="85"/>
        <end position="109"/>
    </location>
</feature>
<dbReference type="EMBL" id="JXXE01000704">
    <property type="protein sequence ID" value="KIZ34007.1"/>
    <property type="molecule type" value="Genomic_DNA"/>
</dbReference>
<proteinExistence type="predicted"/>
<keyword evidence="1" id="KW-1133">Transmembrane helix</keyword>
<sequence length="112" mass="12069">MDADQGAAGVGHLTAGEVLDGIREQLQQPGTDDLQLLLKISQELADLDDRRLSPEAASAWNQRAETKREKARASLGLQTGVKRGLLIGFITGFVLCALFAAALAMHWLVVMQ</sequence>
<keyword evidence="1" id="KW-0812">Transmembrane</keyword>
<dbReference type="OrthoDB" id="8141234at2"/>
<reference evidence="2 3" key="1">
    <citation type="submission" date="2014-11" db="EMBL/GenBank/DDBJ databases">
        <title>Genomics and ecophysiology of heterotrophic nitrogen fixing bacteria isolated from estuarine surface water.</title>
        <authorList>
            <person name="Bentzon-Tilia M."/>
            <person name="Severin I."/>
            <person name="Hansen L.H."/>
            <person name="Riemann L."/>
        </authorList>
    </citation>
    <scope>NUCLEOTIDE SEQUENCE [LARGE SCALE GENOMIC DNA]</scope>
    <source>
        <strain evidence="2 3">BAL398</strain>
    </source>
</reference>
<name>A0A0D7E319_RHOPL</name>
<evidence type="ECO:0000313" key="3">
    <source>
        <dbReference type="Proteomes" id="UP000032515"/>
    </source>
</evidence>